<evidence type="ECO:0000259" key="11">
    <source>
        <dbReference type="PROSITE" id="PS50097"/>
    </source>
</evidence>
<evidence type="ECO:0000256" key="7">
    <source>
        <dbReference type="ARBA" id="ARBA00072410"/>
    </source>
</evidence>
<dbReference type="GO" id="GO:0030292">
    <property type="term" value="F:protein tyrosine kinase inhibitor activity"/>
    <property type="evidence" value="ECO:0007669"/>
    <property type="project" value="TreeGrafter"/>
</dbReference>
<organism evidence="12 13">
    <name type="scientific">Scyliorhinus torazame</name>
    <name type="common">Cloudy catshark</name>
    <name type="synonym">Catulus torazame</name>
    <dbReference type="NCBI Taxonomy" id="75743"/>
    <lineage>
        <taxon>Eukaryota</taxon>
        <taxon>Metazoa</taxon>
        <taxon>Chordata</taxon>
        <taxon>Craniata</taxon>
        <taxon>Vertebrata</taxon>
        <taxon>Chondrichthyes</taxon>
        <taxon>Elasmobranchii</taxon>
        <taxon>Galeomorphii</taxon>
        <taxon>Galeoidea</taxon>
        <taxon>Carcharhiniformes</taxon>
        <taxon>Scyliorhinidae</taxon>
        <taxon>Scyliorhinus</taxon>
    </lineage>
</organism>
<evidence type="ECO:0000256" key="6">
    <source>
        <dbReference type="ARBA" id="ARBA00023136"/>
    </source>
</evidence>
<feature type="compositionally biased region" description="Basic residues" evidence="10">
    <location>
        <begin position="983"/>
        <end position="994"/>
    </location>
</feature>
<reference evidence="12 13" key="1">
    <citation type="journal article" date="2018" name="Nat. Ecol. Evol.">
        <title>Shark genomes provide insights into elasmobranch evolution and the origin of vertebrates.</title>
        <authorList>
            <person name="Hara Y"/>
            <person name="Yamaguchi K"/>
            <person name="Onimaru K"/>
            <person name="Kadota M"/>
            <person name="Koyanagi M"/>
            <person name="Keeley SD"/>
            <person name="Tatsumi K"/>
            <person name="Tanaka K"/>
            <person name="Motone F"/>
            <person name="Kageyama Y"/>
            <person name="Nozu R"/>
            <person name="Adachi N"/>
            <person name="Nishimura O"/>
            <person name="Nakagawa R"/>
            <person name="Tanegashima C"/>
            <person name="Kiyatake I"/>
            <person name="Matsumoto R"/>
            <person name="Murakumo K"/>
            <person name="Nishida K"/>
            <person name="Terakita A"/>
            <person name="Kuratani S"/>
            <person name="Sato K"/>
            <person name="Hyodo S Kuraku.S."/>
        </authorList>
    </citation>
    <scope>NUCLEOTIDE SEQUENCE [LARGE SCALE GENOMIC DNA]</scope>
</reference>
<keyword evidence="6" id="KW-0472">Membrane</keyword>
<dbReference type="Pfam" id="PF12796">
    <property type="entry name" value="Ank_2"/>
    <property type="match status" value="1"/>
</dbReference>
<dbReference type="SUPFAM" id="SSF48403">
    <property type="entry name" value="Ankyrin repeat"/>
    <property type="match status" value="1"/>
</dbReference>
<dbReference type="GO" id="GO:0016020">
    <property type="term" value="C:membrane"/>
    <property type="evidence" value="ECO:0007669"/>
    <property type="project" value="UniProtKB-SubCell"/>
</dbReference>
<dbReference type="PANTHER" id="PTHR22872">
    <property type="entry name" value="BTK-BINDING PROTEIN-RELATED"/>
    <property type="match status" value="1"/>
</dbReference>
<keyword evidence="4" id="KW-0677">Repeat</keyword>
<dbReference type="Pfam" id="PF00651">
    <property type="entry name" value="BTB"/>
    <property type="match status" value="2"/>
</dbReference>
<evidence type="ECO:0000256" key="10">
    <source>
        <dbReference type="SAM" id="MobiDB-lite"/>
    </source>
</evidence>
<keyword evidence="5 8" id="KW-0040">ANK repeat</keyword>
<dbReference type="OMA" id="IWYENTE"/>
<sequence length="1341" mass="149517">MNSVTADCTPKCRSLQHALDVISVMTKGTEGQNKAFLSSYCYNATSLRDRFGRTVLHMAASCGKKSVLDWLLEKKGADHSVKDKESGWTALHRSMFYGHIDCAMFLLKHGSSLYMQDKEGLSTLDLAMKDRPSHVIYRKTDPTEVYTWGNNTNFTLGHGSQQSKHHPELVDFFSRSGIYIKEVVLCKFHSVFLSQKGQVYTCGHGQGGRLGHGDEQTYLVPRMVEGLANHHCSQVAAAKDHTIVLTEDGSVFAFGLNTYKQLGIAPPPANSSIPRQVQSKTLKGRTVIGVAVGRFHTVLWTREALYTMGLNAGQLGYLMDPNGERCVLVPRQVSALHHKDIVISLAAASDGATVCVTERGDVYLLAGYQCKKIASRQLNLKKVLVTGGHLDHKVDPQVLNEGGGENIFILSLDEAGRVFCWRSSSCFIKQCRWAYGRQVFMSDIALSKNEMIFVTQDGDGFTGHWTGAEKTYSEKKEELPNILQTPLDQFVNAAGMSNSLYERIKLEKLPCVHRAVSVTTDLNGRNFAILQSDPKTSLYEIPNVSSSSFNEDFGKLLREATETDSIHDVTCQVGNQIFPSHKYILAMRSDYFRKLFFPDGENTEIPDAQLQEGDAVGCDLYILDKIQTDLFAYILQFIYTNTCDLLTDGYKPKIYCKDKIETYQDPLISKLERSMQKFSFCEEVKEKSASEVYENQPCKKLKTKSKSSKKTRGLNEEANPIKLLQATAKKFGLASLSARLDGVKLENWKIKVVHKKGGSKLKFNQKKCSYLCDVTLRSEDGKEFVCHKCVLCARLEYFHRMLSNAWIEASCCTALEMPIHSDILEVILDYIYIGEAPAVKESPDVEFICNVLMVADQLLINRLKEICEVAITEKLTLKNASEVLEFAAMYNAEQLKLSCLQFIGLNMAALLEARSLDILSDEVLKELSLAYRNMIPAMQKRIITPYPSGPDISFLGEEIDDNSIVSKIELDLEQTSKETLLKKAKAKAKKKQRRRSDSSGGYHLSDLIQSPTSADLQRPAKTNSVESLQEMLMSDSEGSYAGGLASPRELASPDFSAGLCQEKSENNERVHIYEMKNPTEEAKMNEKISTAKRESNPKPIPRTNSGKGTGWTSSPFSPASPPTVGLRTIMEMEEHMQKCVTISKTNASGNKSMCHGAKLSQKQRKMIAMAAKEPSTNNKVDCMPVKSNLTISLTPSKTGNAWATPFNDLSSPKSFRDLLVEEKSSEKVGDSLPSSSWENNSKQQEQHSNKYEQPTSPWLMTVTESPPAMTPITFAAIVEEERQQEAALVKSREKPLALIQIEERAIQDLLIHYQACGNPEELIMIDRSPQGPIATPVWSKH</sequence>
<dbReference type="Pfam" id="PF00415">
    <property type="entry name" value="RCC1"/>
    <property type="match status" value="3"/>
</dbReference>
<dbReference type="SMART" id="SM00225">
    <property type="entry name" value="BTB"/>
    <property type="match status" value="2"/>
</dbReference>
<feature type="domain" description="BTB" evidence="11">
    <location>
        <begin position="772"/>
        <end position="840"/>
    </location>
</feature>
<dbReference type="Gene3D" id="1.25.40.20">
    <property type="entry name" value="Ankyrin repeat-containing domain"/>
    <property type="match status" value="2"/>
</dbReference>
<dbReference type="InterPro" id="IPR011333">
    <property type="entry name" value="SKP1/BTB/POZ_sf"/>
</dbReference>
<feature type="region of interest" description="Disordered" evidence="10">
    <location>
        <begin position="983"/>
        <end position="1024"/>
    </location>
</feature>
<dbReference type="STRING" id="75743.A0A401NWJ7"/>
<dbReference type="InterPro" id="IPR000408">
    <property type="entry name" value="Reg_chr_condens"/>
</dbReference>
<dbReference type="Proteomes" id="UP000288216">
    <property type="component" value="Unassembled WGS sequence"/>
</dbReference>
<name>A0A401NWJ7_SCYTO</name>
<dbReference type="SUPFAM" id="SSF54695">
    <property type="entry name" value="POZ domain"/>
    <property type="match status" value="2"/>
</dbReference>
<dbReference type="PANTHER" id="PTHR22872:SF2">
    <property type="entry name" value="INHIBITOR OF BRUTON TYROSINE KINASE"/>
    <property type="match status" value="1"/>
</dbReference>
<comment type="subcellular location">
    <subcellularLocation>
        <location evidence="2">Cytoplasm</location>
    </subcellularLocation>
    <subcellularLocation>
        <location evidence="1">Membrane</location>
        <topology evidence="1">Peripheral membrane protein</topology>
    </subcellularLocation>
</comment>
<evidence type="ECO:0000256" key="8">
    <source>
        <dbReference type="PROSITE-ProRule" id="PRU00023"/>
    </source>
</evidence>
<comment type="caution">
    <text evidence="12">The sequence shown here is derived from an EMBL/GenBank/DDBJ whole genome shotgun (WGS) entry which is preliminary data.</text>
</comment>
<keyword evidence="3" id="KW-0963">Cytoplasm</keyword>
<dbReference type="PROSITE" id="PS50097">
    <property type="entry name" value="BTB"/>
    <property type="match status" value="2"/>
</dbReference>
<feature type="compositionally biased region" description="Polar residues" evidence="10">
    <location>
        <begin position="1007"/>
        <end position="1024"/>
    </location>
</feature>
<dbReference type="FunFam" id="3.30.710.10:FF:000105">
    <property type="entry name" value="inhibitor of Bruton tyrosine kinase isoform X1"/>
    <property type="match status" value="1"/>
</dbReference>
<feature type="domain" description="BTB" evidence="11">
    <location>
        <begin position="567"/>
        <end position="647"/>
    </location>
</feature>
<evidence type="ECO:0000256" key="3">
    <source>
        <dbReference type="ARBA" id="ARBA00022490"/>
    </source>
</evidence>
<feature type="repeat" description="ANK" evidence="8">
    <location>
        <begin position="51"/>
        <end position="84"/>
    </location>
</feature>
<dbReference type="EMBL" id="BFAA01000073">
    <property type="protein sequence ID" value="GCB65237.1"/>
    <property type="molecule type" value="Genomic_DNA"/>
</dbReference>
<dbReference type="InterPro" id="IPR000210">
    <property type="entry name" value="BTB/POZ_dom"/>
</dbReference>
<accession>A0A401NWJ7</accession>
<feature type="region of interest" description="Disordered" evidence="10">
    <location>
        <begin position="1222"/>
        <end position="1256"/>
    </location>
</feature>
<evidence type="ECO:0000256" key="4">
    <source>
        <dbReference type="ARBA" id="ARBA00022737"/>
    </source>
</evidence>
<protein>
    <recommendedName>
        <fullName evidence="7">Inhibitor of Bruton tyrosine kinase</fullName>
    </recommendedName>
</protein>
<evidence type="ECO:0000256" key="9">
    <source>
        <dbReference type="PROSITE-ProRule" id="PRU00235"/>
    </source>
</evidence>
<dbReference type="SMART" id="SM00248">
    <property type="entry name" value="ANK"/>
    <property type="match status" value="2"/>
</dbReference>
<feature type="compositionally biased region" description="Basic and acidic residues" evidence="10">
    <location>
        <begin position="1082"/>
        <end position="1096"/>
    </location>
</feature>
<dbReference type="InterPro" id="IPR051625">
    <property type="entry name" value="Signaling_Regulatory_Domain"/>
</dbReference>
<dbReference type="CDD" id="cd18500">
    <property type="entry name" value="BACK_IBtk"/>
    <property type="match status" value="1"/>
</dbReference>
<dbReference type="InterPro" id="IPR002110">
    <property type="entry name" value="Ankyrin_rpt"/>
</dbReference>
<dbReference type="CDD" id="cd18302">
    <property type="entry name" value="BTB2_POZ_IBtk"/>
    <property type="match status" value="1"/>
</dbReference>
<dbReference type="InterPro" id="IPR009091">
    <property type="entry name" value="RCC1/BLIP-II"/>
</dbReference>
<keyword evidence="13" id="KW-1185">Reference proteome</keyword>
<evidence type="ECO:0000256" key="2">
    <source>
        <dbReference type="ARBA" id="ARBA00004496"/>
    </source>
</evidence>
<dbReference type="SUPFAM" id="SSF50985">
    <property type="entry name" value="RCC1/BLIP-II"/>
    <property type="match status" value="1"/>
</dbReference>
<dbReference type="FunFam" id="1.25.40.20:FF:000090">
    <property type="entry name" value="inhibitor of Bruton tyrosine kinase isoform X1"/>
    <property type="match status" value="1"/>
</dbReference>
<feature type="repeat" description="RCC1" evidence="9">
    <location>
        <begin position="249"/>
        <end position="303"/>
    </location>
</feature>
<feature type="region of interest" description="Disordered" evidence="10">
    <location>
        <begin position="1082"/>
        <end position="1123"/>
    </location>
</feature>
<proteinExistence type="predicted"/>
<feature type="repeat" description="ANK" evidence="8">
    <location>
        <begin position="86"/>
        <end position="118"/>
    </location>
</feature>
<dbReference type="CDD" id="cd18301">
    <property type="entry name" value="BTB1_POZ_IBtk"/>
    <property type="match status" value="1"/>
</dbReference>
<feature type="repeat" description="RCC1" evidence="9">
    <location>
        <begin position="143"/>
        <end position="196"/>
    </location>
</feature>
<dbReference type="GO" id="GO:0005737">
    <property type="term" value="C:cytoplasm"/>
    <property type="evidence" value="ECO:0007669"/>
    <property type="project" value="UniProtKB-SubCell"/>
</dbReference>
<gene>
    <name evidence="12" type="ORF">scyTo_0000399</name>
</gene>
<dbReference type="OrthoDB" id="1893551at2759"/>
<dbReference type="GO" id="GO:0005654">
    <property type="term" value="C:nucleoplasm"/>
    <property type="evidence" value="ECO:0007669"/>
    <property type="project" value="TreeGrafter"/>
</dbReference>
<feature type="compositionally biased region" description="Polar residues" evidence="10">
    <location>
        <begin position="1232"/>
        <end position="1243"/>
    </location>
</feature>
<evidence type="ECO:0000256" key="5">
    <source>
        <dbReference type="ARBA" id="ARBA00023043"/>
    </source>
</evidence>
<evidence type="ECO:0000313" key="13">
    <source>
        <dbReference type="Proteomes" id="UP000288216"/>
    </source>
</evidence>
<dbReference type="Gene3D" id="2.130.10.30">
    <property type="entry name" value="Regulator of chromosome condensation 1/beta-lactamase-inhibitor protein II"/>
    <property type="match status" value="1"/>
</dbReference>
<dbReference type="PROSITE" id="PS50297">
    <property type="entry name" value="ANK_REP_REGION"/>
    <property type="match status" value="1"/>
</dbReference>
<dbReference type="Gene3D" id="3.30.710.10">
    <property type="entry name" value="Potassium Channel Kv1.1, Chain A"/>
    <property type="match status" value="2"/>
</dbReference>
<dbReference type="FunFam" id="2.130.10.30:FF:000011">
    <property type="entry name" value="inhibitor of Bruton tyrosine kinase isoform X2"/>
    <property type="match status" value="1"/>
</dbReference>
<dbReference type="GO" id="GO:0019901">
    <property type="term" value="F:protein kinase binding"/>
    <property type="evidence" value="ECO:0007669"/>
    <property type="project" value="TreeGrafter"/>
</dbReference>
<feature type="repeat" description="RCC1" evidence="9">
    <location>
        <begin position="197"/>
        <end position="248"/>
    </location>
</feature>
<dbReference type="InterPro" id="IPR036770">
    <property type="entry name" value="Ankyrin_rpt-contain_sf"/>
</dbReference>
<feature type="compositionally biased region" description="Polar residues" evidence="10">
    <location>
        <begin position="1102"/>
        <end position="1112"/>
    </location>
</feature>
<dbReference type="PRINTS" id="PR00633">
    <property type="entry name" value="RCCNDNSATION"/>
</dbReference>
<evidence type="ECO:0000256" key="1">
    <source>
        <dbReference type="ARBA" id="ARBA00004170"/>
    </source>
</evidence>
<dbReference type="PROSITE" id="PS50088">
    <property type="entry name" value="ANK_REPEAT"/>
    <property type="match status" value="2"/>
</dbReference>
<dbReference type="PROSITE" id="PS50012">
    <property type="entry name" value="RCC1_3"/>
    <property type="match status" value="3"/>
</dbReference>
<evidence type="ECO:0000313" key="12">
    <source>
        <dbReference type="EMBL" id="GCB65237.1"/>
    </source>
</evidence>